<keyword evidence="4" id="KW-0067">ATP-binding</keyword>
<keyword evidence="3" id="KW-0547">Nucleotide-binding</keyword>
<dbReference type="PANTHER" id="PTHR43394">
    <property type="entry name" value="ATP-DEPENDENT PERMEASE MDL1, MITOCHONDRIAL"/>
    <property type="match status" value="1"/>
</dbReference>
<feature type="transmembrane region" description="Helical" evidence="7">
    <location>
        <begin position="122"/>
        <end position="141"/>
    </location>
</feature>
<comment type="subcellular location">
    <subcellularLocation>
        <location evidence="1">Cell membrane</location>
        <topology evidence="1">Multi-pass membrane protein</topology>
    </subcellularLocation>
</comment>
<evidence type="ECO:0000256" key="2">
    <source>
        <dbReference type="ARBA" id="ARBA00022692"/>
    </source>
</evidence>
<evidence type="ECO:0000256" key="3">
    <source>
        <dbReference type="ARBA" id="ARBA00022741"/>
    </source>
</evidence>
<evidence type="ECO:0000256" key="1">
    <source>
        <dbReference type="ARBA" id="ARBA00004651"/>
    </source>
</evidence>
<dbReference type="Pfam" id="PF00005">
    <property type="entry name" value="ABC_tran"/>
    <property type="match status" value="1"/>
</dbReference>
<reference evidence="10" key="1">
    <citation type="journal article" date="2011" name="PLoS ONE">
        <title>Variation in tropical reef symbiont metagenomes defined by secondary metabolism.</title>
        <authorList>
            <person name="Donia M.S."/>
            <person name="Fricke W.F."/>
            <person name="Ravel J."/>
            <person name="Schmidt E.W."/>
        </authorList>
    </citation>
    <scope>NUCLEOTIDE SEQUENCE</scope>
</reference>
<evidence type="ECO:0000313" key="10">
    <source>
        <dbReference type="EMBL" id="AEH57258.1"/>
    </source>
</evidence>
<evidence type="ECO:0000259" key="8">
    <source>
        <dbReference type="PROSITE" id="PS50893"/>
    </source>
</evidence>
<name>G0XS89_PRODI</name>
<dbReference type="SUPFAM" id="SSF52540">
    <property type="entry name" value="P-loop containing nucleoside triphosphate hydrolases"/>
    <property type="match status" value="1"/>
</dbReference>
<dbReference type="InterPro" id="IPR036640">
    <property type="entry name" value="ABC1_TM_sf"/>
</dbReference>
<dbReference type="PANTHER" id="PTHR43394:SF1">
    <property type="entry name" value="ATP-BINDING CASSETTE SUB-FAMILY B MEMBER 10, MITOCHONDRIAL"/>
    <property type="match status" value="1"/>
</dbReference>
<evidence type="ECO:0000256" key="6">
    <source>
        <dbReference type="ARBA" id="ARBA00023136"/>
    </source>
</evidence>
<dbReference type="GO" id="GO:0005524">
    <property type="term" value="F:ATP binding"/>
    <property type="evidence" value="ECO:0007669"/>
    <property type="project" value="UniProtKB-KW"/>
</dbReference>
<dbReference type="InterPro" id="IPR003439">
    <property type="entry name" value="ABC_transporter-like_ATP-bd"/>
</dbReference>
<dbReference type="PROSITE" id="PS50929">
    <property type="entry name" value="ABC_TM1F"/>
    <property type="match status" value="1"/>
</dbReference>
<feature type="transmembrane region" description="Helical" evidence="7">
    <location>
        <begin position="147"/>
        <end position="164"/>
    </location>
</feature>
<dbReference type="PROSITE" id="PS50893">
    <property type="entry name" value="ABC_TRANSPORTER_2"/>
    <property type="match status" value="1"/>
</dbReference>
<dbReference type="AlphaFoldDB" id="G0XS89"/>
<dbReference type="InterPro" id="IPR039421">
    <property type="entry name" value="Type_1_exporter"/>
</dbReference>
<dbReference type="InterPro" id="IPR005898">
    <property type="entry name" value="Cyc_pep_transpt_SyrD/YojI"/>
</dbReference>
<feature type="transmembrane region" description="Helical" evidence="7">
    <location>
        <begin position="47"/>
        <end position="73"/>
    </location>
</feature>
<dbReference type="CDD" id="cd03228">
    <property type="entry name" value="ABCC_MRP_Like"/>
    <property type="match status" value="1"/>
</dbReference>
<sequence>MLFLLRTFWASILLATVASFLSGMSSTALVAIISTTATNTGANISSFVWSFVYLCLLLVVSNFASQALSVRLCEKAILKLRMLLSQQILFTPLKRLEEISIPGLLAILTDDIQSVSEALSKFAFLCTNLAIILSCFAYLIWLSPLVFLFMLVLFVVGMIVFWLLTNKGRRFLSLAREEQDVLFKQFRALTEGTKELKMNYQNQKTFLFKDLQKVASNSSNYKIAGHSLFSVATSWALMIIFAAIGCVIFVLPDLARIDLSIIAKYAFITIYLVAPLDAVMAIIPEFSKAIIALKRMETISSSFSVSFNKKKNNHQIITYKTNWSRLELRKVTYSYYDDSCENSFQLGPIDLTLRPGELVFLIGGNGSGKSTLVKLITGLYFPDEGEIYLDGLLIDEQNRQWYREHFSVVFSDFYLFERLMSWKDDSFDAQAKDYLSKLKLDHKVQIRDGWLSTTNLSQGQRKRLSLLNVYLENRSIYIFDEWAADQDPLFKEIFYVQFLSELKNRGKAVLVITHDDRYFDLADRVIRLDYGQISVRN</sequence>
<dbReference type="GO" id="GO:0015421">
    <property type="term" value="F:ABC-type oligopeptide transporter activity"/>
    <property type="evidence" value="ECO:0007669"/>
    <property type="project" value="TreeGrafter"/>
</dbReference>
<evidence type="ECO:0000256" key="7">
    <source>
        <dbReference type="SAM" id="Phobius"/>
    </source>
</evidence>
<dbReference type="Gene3D" id="1.20.1560.10">
    <property type="entry name" value="ABC transporter type 1, transmembrane domain"/>
    <property type="match status" value="1"/>
</dbReference>
<dbReference type="SUPFAM" id="SSF90123">
    <property type="entry name" value="ABC transporter transmembrane region"/>
    <property type="match status" value="1"/>
</dbReference>
<feature type="domain" description="ABC transporter" evidence="8">
    <location>
        <begin position="326"/>
        <end position="537"/>
    </location>
</feature>
<dbReference type="InterPro" id="IPR011527">
    <property type="entry name" value="ABC1_TM_dom"/>
</dbReference>
<dbReference type="Pfam" id="PF00664">
    <property type="entry name" value="ABC_membrane"/>
    <property type="match status" value="1"/>
</dbReference>
<accession>G0XS89</accession>
<dbReference type="SMART" id="SM00382">
    <property type="entry name" value="AAA"/>
    <property type="match status" value="1"/>
</dbReference>
<dbReference type="InterPro" id="IPR027417">
    <property type="entry name" value="P-loop_NTPase"/>
</dbReference>
<dbReference type="GO" id="GO:1904680">
    <property type="term" value="F:peptide transmembrane transporter activity"/>
    <property type="evidence" value="ECO:0007669"/>
    <property type="project" value="InterPro"/>
</dbReference>
<protein>
    <submittedName>
        <fullName evidence="10">ABC transporter</fullName>
    </submittedName>
</protein>
<dbReference type="GO" id="GO:0005886">
    <property type="term" value="C:plasma membrane"/>
    <property type="evidence" value="ECO:0007669"/>
    <property type="project" value="UniProtKB-SubCell"/>
</dbReference>
<keyword evidence="6 7" id="KW-0472">Membrane</keyword>
<dbReference type="EMBL" id="HQ407375">
    <property type="protein sequence ID" value="AEH57258.1"/>
    <property type="molecule type" value="Genomic_DNA"/>
</dbReference>
<feature type="transmembrane region" description="Helical" evidence="7">
    <location>
        <begin position="228"/>
        <end position="250"/>
    </location>
</feature>
<organism evidence="10">
    <name type="scientific">Prochloron didemni P3-Solomon</name>
    <dbReference type="NCBI Taxonomy" id="910458"/>
    <lineage>
        <taxon>Bacteria</taxon>
        <taxon>Bacillati</taxon>
        <taxon>Cyanobacteriota</taxon>
        <taxon>Cyanophyceae</taxon>
        <taxon>Oscillatoriophycideae</taxon>
        <taxon>Chroococcales</taxon>
        <taxon>Prochloraceae</taxon>
        <taxon>Prochloron</taxon>
    </lineage>
</organism>
<proteinExistence type="predicted"/>
<keyword evidence="5 7" id="KW-1133">Transmembrane helix</keyword>
<evidence type="ECO:0000256" key="5">
    <source>
        <dbReference type="ARBA" id="ARBA00022989"/>
    </source>
</evidence>
<evidence type="ECO:0000259" key="9">
    <source>
        <dbReference type="PROSITE" id="PS50929"/>
    </source>
</evidence>
<dbReference type="PROSITE" id="PS00211">
    <property type="entry name" value="ABC_TRANSPORTER_1"/>
    <property type="match status" value="1"/>
</dbReference>
<evidence type="ECO:0000256" key="4">
    <source>
        <dbReference type="ARBA" id="ARBA00022840"/>
    </source>
</evidence>
<feature type="domain" description="ABC transmembrane type-1" evidence="9">
    <location>
        <begin position="9"/>
        <end position="288"/>
    </location>
</feature>
<gene>
    <name evidence="10" type="primary">nkdU</name>
</gene>
<feature type="transmembrane region" description="Helical" evidence="7">
    <location>
        <begin position="262"/>
        <end position="286"/>
    </location>
</feature>
<dbReference type="Gene3D" id="3.40.50.300">
    <property type="entry name" value="P-loop containing nucleotide triphosphate hydrolases"/>
    <property type="match status" value="1"/>
</dbReference>
<dbReference type="InterPro" id="IPR003593">
    <property type="entry name" value="AAA+_ATPase"/>
</dbReference>
<dbReference type="GO" id="GO:0016887">
    <property type="term" value="F:ATP hydrolysis activity"/>
    <property type="evidence" value="ECO:0007669"/>
    <property type="project" value="InterPro"/>
</dbReference>
<keyword evidence="2 7" id="KW-0812">Transmembrane</keyword>
<dbReference type="InterPro" id="IPR017871">
    <property type="entry name" value="ABC_transporter-like_CS"/>
</dbReference>
<dbReference type="NCBIfam" id="TIGR01194">
    <property type="entry name" value="cyc_pep_trnsptr"/>
    <property type="match status" value="1"/>
</dbReference>